<keyword evidence="5 16" id="KW-0436">Ligase</keyword>
<dbReference type="Gene3D" id="3.40.50.20">
    <property type="match status" value="2"/>
</dbReference>
<feature type="binding site" evidence="16">
    <location>
        <position position="284"/>
    </location>
    <ligand>
        <name>Mg(2+)</name>
        <dbReference type="ChEBI" id="CHEBI:18420"/>
        <label>1</label>
    </ligand>
</feature>
<dbReference type="InterPro" id="IPR016185">
    <property type="entry name" value="PreATP-grasp_dom_sf"/>
</dbReference>
<dbReference type="PROSITE" id="PS00867">
    <property type="entry name" value="CPSASE_2"/>
    <property type="match status" value="2"/>
</dbReference>
<dbReference type="InterPro" id="IPR005479">
    <property type="entry name" value="CPAse_ATP-bd"/>
</dbReference>
<feature type="domain" description="ATP-grasp" evidence="17">
    <location>
        <begin position="133"/>
        <end position="327"/>
    </location>
</feature>
<evidence type="ECO:0000256" key="5">
    <source>
        <dbReference type="ARBA" id="ARBA00022598"/>
    </source>
</evidence>
<dbReference type="UniPathway" id="UPA00070">
    <property type="reaction ID" value="UER00115"/>
</dbReference>
<reference evidence="19 20" key="1">
    <citation type="journal article" date="2019" name="Nat. Microbiol.">
        <title>Mediterranean grassland soil C-N compound turnover is dependent on rainfall and depth, and is mediated by genomically divergent microorganisms.</title>
        <authorList>
            <person name="Diamond S."/>
            <person name="Andeer P.F."/>
            <person name="Li Z."/>
            <person name="Crits-Christoph A."/>
            <person name="Burstein D."/>
            <person name="Anantharaman K."/>
            <person name="Lane K.R."/>
            <person name="Thomas B.C."/>
            <person name="Pan C."/>
            <person name="Northen T.R."/>
            <person name="Banfield J.F."/>
        </authorList>
    </citation>
    <scope>NUCLEOTIDE SEQUENCE [LARGE SCALE GENOMIC DNA]</scope>
    <source>
        <strain evidence="19">NP_8</strain>
    </source>
</reference>
<feature type="binding site" evidence="16">
    <location>
        <position position="776"/>
    </location>
    <ligand>
        <name>ATP</name>
        <dbReference type="ChEBI" id="CHEBI:30616"/>
        <label>2</label>
    </ligand>
</feature>
<comment type="pathway">
    <text evidence="2 16">Amino-acid biosynthesis; L-arginine biosynthesis; carbamoyl phosphate from bicarbonate: step 1/1.</text>
</comment>
<dbReference type="SUPFAM" id="SSF48108">
    <property type="entry name" value="Carbamoyl phosphate synthetase, large subunit connection domain"/>
    <property type="match status" value="1"/>
</dbReference>
<feature type="binding site" evidence="16">
    <location>
        <position position="298"/>
    </location>
    <ligand>
        <name>Mg(2+)</name>
        <dbReference type="ChEBI" id="CHEBI:18420"/>
        <label>1</label>
    </ligand>
</feature>
<dbReference type="PRINTS" id="PR00098">
    <property type="entry name" value="CPSASE"/>
</dbReference>
<dbReference type="NCBIfam" id="TIGR01369">
    <property type="entry name" value="CPSaseII_lrg"/>
    <property type="match status" value="1"/>
</dbReference>
<evidence type="ECO:0000256" key="15">
    <source>
        <dbReference type="ARBA" id="ARBA00048816"/>
    </source>
</evidence>
<protein>
    <recommendedName>
        <fullName evidence="16">Carbamoyl phosphate synthase large chain</fullName>
        <ecNumber evidence="16">6.3.4.16</ecNumber>
        <ecNumber evidence="16">6.3.5.5</ecNumber>
    </recommendedName>
    <alternativeName>
        <fullName evidence="16">Carbamoyl phosphate synthetase ammonia chain</fullName>
    </alternativeName>
</protein>
<keyword evidence="4 16" id="KW-0055">Arginine biosynthesis</keyword>
<dbReference type="PROSITE" id="PS51855">
    <property type="entry name" value="MGS"/>
    <property type="match status" value="1"/>
</dbReference>
<dbReference type="SUPFAM" id="SSF52335">
    <property type="entry name" value="Methylglyoxal synthase-like"/>
    <property type="match status" value="1"/>
</dbReference>
<evidence type="ECO:0000256" key="2">
    <source>
        <dbReference type="ARBA" id="ARBA00005077"/>
    </source>
</evidence>
<evidence type="ECO:0000256" key="13">
    <source>
        <dbReference type="ARBA" id="ARBA00023211"/>
    </source>
</evidence>
<feature type="binding site" evidence="16">
    <location>
        <position position="210"/>
    </location>
    <ligand>
        <name>ATP</name>
        <dbReference type="ChEBI" id="CHEBI:30616"/>
        <label>1</label>
    </ligand>
</feature>
<dbReference type="Proteomes" id="UP000318834">
    <property type="component" value="Unassembled WGS sequence"/>
</dbReference>
<dbReference type="Pfam" id="PF02142">
    <property type="entry name" value="MGS"/>
    <property type="match status" value="1"/>
</dbReference>
<dbReference type="SMART" id="SM00851">
    <property type="entry name" value="MGS"/>
    <property type="match status" value="1"/>
</dbReference>
<dbReference type="GO" id="GO:0044205">
    <property type="term" value="P:'de novo' UMP biosynthetic process"/>
    <property type="evidence" value="ECO:0007669"/>
    <property type="project" value="UniProtKB-UniRule"/>
</dbReference>
<dbReference type="Gene3D" id="3.30.470.20">
    <property type="entry name" value="ATP-grasp fold, B domain"/>
    <property type="match status" value="2"/>
</dbReference>
<feature type="binding site" evidence="16">
    <location>
        <position position="241"/>
    </location>
    <ligand>
        <name>ATP</name>
        <dbReference type="ChEBI" id="CHEBI:30616"/>
        <label>1</label>
    </ligand>
</feature>
<dbReference type="GO" id="GO:0006541">
    <property type="term" value="P:glutamine metabolic process"/>
    <property type="evidence" value="ECO:0007669"/>
    <property type="project" value="TreeGrafter"/>
</dbReference>
<comment type="caution">
    <text evidence="19">The sequence shown here is derived from an EMBL/GenBank/DDBJ whole genome shotgun (WGS) entry which is preliminary data.</text>
</comment>
<feature type="binding site" evidence="16">
    <location>
        <position position="284"/>
    </location>
    <ligand>
        <name>Mn(2+)</name>
        <dbReference type="ChEBI" id="CHEBI:29035"/>
        <label>1</label>
    </ligand>
</feature>
<comment type="domain">
    <text evidence="16">The large subunit is composed of 2 ATP-grasp domains that are involved in binding the 2 ATP molecules needed for carbamoyl phosphate synthesis. The N-terminal ATP-grasp domain (referred to as the carboxyphosphate synthetic component) catalyzes the ATP-dependent phosphorylation of hydrogencarbonate to carboxyphosphate and the subsequent nucleophilic attack by ammonia to form a carbamate intermediate. The C-terminal ATP-grasp domain (referred to as the carbamoyl phosphate synthetic component) then catalyzes the phosphorylation of carbamate with the second ATP to form the end product carbamoyl phosphate. The reactive and unstable enzyme intermediates are sequentially channeled from one active site to the next through the interior of the protein over a distance of at least 96 A.</text>
</comment>
<evidence type="ECO:0000256" key="4">
    <source>
        <dbReference type="ARBA" id="ARBA00022571"/>
    </source>
</evidence>
<evidence type="ECO:0000256" key="7">
    <source>
        <dbReference type="ARBA" id="ARBA00022723"/>
    </source>
</evidence>
<accession>A0A537J013</accession>
<feature type="binding site" evidence="16">
    <location>
        <position position="829"/>
    </location>
    <ligand>
        <name>Mg(2+)</name>
        <dbReference type="ChEBI" id="CHEBI:18420"/>
        <label>4</label>
    </ligand>
</feature>
<feature type="binding site" evidence="16">
    <location>
        <position position="298"/>
    </location>
    <ligand>
        <name>Mg(2+)</name>
        <dbReference type="ChEBI" id="CHEBI:18420"/>
        <label>2</label>
    </ligand>
</feature>
<evidence type="ECO:0000256" key="6">
    <source>
        <dbReference type="ARBA" id="ARBA00022605"/>
    </source>
</evidence>
<dbReference type="FunFam" id="3.40.50.20:FF:000001">
    <property type="entry name" value="Carbamoyl-phosphate synthase large chain"/>
    <property type="match status" value="2"/>
</dbReference>
<dbReference type="FunFam" id="3.30.470.20:FF:000026">
    <property type="entry name" value="Carbamoyl-phosphate synthase large chain"/>
    <property type="match status" value="1"/>
</dbReference>
<evidence type="ECO:0000256" key="14">
    <source>
        <dbReference type="ARBA" id="ARBA00047359"/>
    </source>
</evidence>
<feature type="binding site" evidence="16">
    <location>
        <position position="176"/>
    </location>
    <ligand>
        <name>ATP</name>
        <dbReference type="ChEBI" id="CHEBI:30616"/>
        <label>1</label>
    </ligand>
</feature>
<dbReference type="EC" id="6.3.4.16" evidence="16"/>
<dbReference type="EC" id="6.3.5.5" evidence="16"/>
<keyword evidence="7" id="KW-0479">Metal-binding</keyword>
<feature type="binding site" evidence="16">
    <location>
        <position position="817"/>
    </location>
    <ligand>
        <name>Mg(2+)</name>
        <dbReference type="ChEBI" id="CHEBI:18420"/>
        <label>3</label>
    </ligand>
</feature>
<evidence type="ECO:0000256" key="3">
    <source>
        <dbReference type="ARBA" id="ARBA00009799"/>
    </source>
</evidence>
<dbReference type="InterPro" id="IPR006275">
    <property type="entry name" value="CPSase_lsu"/>
</dbReference>
<dbReference type="HAMAP" id="MF_01210_A">
    <property type="entry name" value="CPSase_L_chain_A"/>
    <property type="match status" value="1"/>
</dbReference>
<keyword evidence="11" id="KW-0460">Magnesium</keyword>
<proteinExistence type="inferred from homology"/>
<comment type="function">
    <text evidence="16">Large subunit of the glutamine-dependent carbamoyl phosphate synthetase (CPSase). CPSase catalyzes the formation of carbamoyl phosphate from the ammonia moiety of glutamine, carbonate, and phosphate donated by ATP, constituting the first step of 2 biosynthetic pathways, one leading to arginine and/or urea and the other to pyrimidine nucleotides. The large subunit (synthetase) binds the substrates ammonia (free or transferred from glutamine from the small subunit), hydrogencarbonate and ATP and carries out an ATP-coupled ligase reaction, activating hydrogencarbonate by forming carboxy phosphate which reacts with ammonia to form carbamoyl phosphate.</text>
</comment>
<dbReference type="Gene3D" id="3.40.50.1380">
    <property type="entry name" value="Methylglyoxal synthase-like domain"/>
    <property type="match status" value="1"/>
</dbReference>
<feature type="binding site" evidence="16">
    <location>
        <position position="300"/>
    </location>
    <ligand>
        <name>Mg(2+)</name>
        <dbReference type="ChEBI" id="CHEBI:18420"/>
        <label>2</label>
    </ligand>
</feature>
<feature type="binding site" evidence="16">
    <location>
        <position position="284"/>
    </location>
    <ligand>
        <name>ATP</name>
        <dbReference type="ChEBI" id="CHEBI:30616"/>
        <label>1</label>
    </ligand>
</feature>
<feature type="domain" description="MGS-like" evidence="18">
    <location>
        <begin position="924"/>
        <end position="1055"/>
    </location>
</feature>
<feature type="binding site" evidence="16">
    <location>
        <position position="829"/>
    </location>
    <ligand>
        <name>Mn(2+)</name>
        <dbReference type="ChEBI" id="CHEBI:29035"/>
        <label>3</label>
    </ligand>
</feature>
<feature type="binding site" evidence="16">
    <location>
        <position position="817"/>
    </location>
    <ligand>
        <name>Mn(2+)</name>
        <dbReference type="ChEBI" id="CHEBI:29035"/>
        <label>3</label>
    </ligand>
</feature>
<feature type="binding site" evidence="16">
    <location>
        <position position="242"/>
    </location>
    <ligand>
        <name>ATP</name>
        <dbReference type="ChEBI" id="CHEBI:30616"/>
        <label>1</label>
    </ligand>
</feature>
<dbReference type="NCBIfam" id="NF003671">
    <property type="entry name" value="PRK05294.1"/>
    <property type="match status" value="1"/>
</dbReference>
<evidence type="ECO:0000313" key="20">
    <source>
        <dbReference type="Proteomes" id="UP000318834"/>
    </source>
</evidence>
<dbReference type="Pfam" id="PF02786">
    <property type="entry name" value="CPSase_L_D2"/>
    <property type="match status" value="2"/>
</dbReference>
<organism evidence="19 20">
    <name type="scientific">Candidatus Segetimicrobium genomatis</name>
    <dbReference type="NCBI Taxonomy" id="2569760"/>
    <lineage>
        <taxon>Bacteria</taxon>
        <taxon>Bacillati</taxon>
        <taxon>Candidatus Sysuimicrobiota</taxon>
        <taxon>Candidatus Sysuimicrobiia</taxon>
        <taxon>Candidatus Sysuimicrobiales</taxon>
        <taxon>Candidatus Segetimicrobiaceae</taxon>
        <taxon>Candidatus Segetimicrobium</taxon>
    </lineage>
</organism>
<keyword evidence="8 16" id="KW-0677">Repeat</keyword>
<feature type="binding site" evidence="16">
    <location>
        <position position="745"/>
    </location>
    <ligand>
        <name>ATP</name>
        <dbReference type="ChEBI" id="CHEBI:30616"/>
        <label>2</label>
    </ligand>
</feature>
<feature type="binding site" evidence="16">
    <location>
        <position position="829"/>
    </location>
    <ligand>
        <name>Mn(2+)</name>
        <dbReference type="ChEBI" id="CHEBI:29035"/>
        <label>4</label>
    </ligand>
</feature>
<feature type="domain" description="ATP-grasp" evidence="17">
    <location>
        <begin position="668"/>
        <end position="858"/>
    </location>
</feature>
<dbReference type="GO" id="GO:0004087">
    <property type="term" value="F:carbamoyl-phosphate synthase (ammonia) activity"/>
    <property type="evidence" value="ECO:0007669"/>
    <property type="project" value="UniProtKB-EC"/>
</dbReference>
<feature type="region of interest" description="Carboxyphosphate synthetic domain" evidence="16">
    <location>
        <begin position="1"/>
        <end position="401"/>
    </location>
</feature>
<evidence type="ECO:0000256" key="16">
    <source>
        <dbReference type="HAMAP-Rule" id="MF_01210"/>
    </source>
</evidence>
<dbReference type="Pfam" id="PF25596">
    <property type="entry name" value="CPSase_L_D1"/>
    <property type="match status" value="2"/>
</dbReference>
<evidence type="ECO:0000256" key="10">
    <source>
        <dbReference type="ARBA" id="ARBA00022840"/>
    </source>
</evidence>
<dbReference type="InterPro" id="IPR011761">
    <property type="entry name" value="ATP-grasp"/>
</dbReference>
<dbReference type="NCBIfam" id="NF009455">
    <property type="entry name" value="PRK12815.1"/>
    <property type="match status" value="1"/>
</dbReference>
<dbReference type="GO" id="GO:0006526">
    <property type="term" value="P:L-arginine biosynthetic process"/>
    <property type="evidence" value="ECO:0007669"/>
    <property type="project" value="UniProtKB-UniRule"/>
</dbReference>
<comment type="subunit">
    <text evidence="16">Composed of two chains; the small (or glutamine) chain promotes the hydrolysis of glutamine to ammonia, which is used by the large (or ammonia) chain to synthesize carbamoyl phosphate. Tetramer of heterodimers (alpha,beta)4.</text>
</comment>
<feature type="binding site" evidence="16">
    <location>
        <position position="215"/>
    </location>
    <ligand>
        <name>ATP</name>
        <dbReference type="ChEBI" id="CHEBI:30616"/>
        <label>1</label>
    </ligand>
</feature>
<keyword evidence="13" id="KW-0464">Manganese</keyword>
<sequence>MPKRADIRKVLVIGSGPIIIGQAAEFDYSGTQACRALSEEGIEVVLVNSNPATIMTDVEVADRVYIEPLTPEFVAAVIAAERPDGLLATLGGQTGLNLALALAQAGIPDRYGVSLLGTPLLAIQNAEDRERFRTTMVRLGQPVLESRPAHTVGEALQAGAALGYPVVVRPAFTLGGTGGGIAADPHALTAVAAEGLLASPIGQVLVERSVRGWKEIEYEVLRDDAGTAITICNMENVDPMGIHTGDSVVVAPSQTLSDTDYQRLRTAALRIIDGLGIAGGCNIQFALDPASDAYFVIEVNPRVSRSSALASKATGYPIARVAAKIAIGLRLDEIPNRITGLTKAAFEPALDYVVVKIPRWPFDKFPTIDRRLGIQMKATGEVMAIGRSFPEALLKAVRSLDIPVRGLRLGDAAGWTDAEMASLVAEATDLRLFALAEALRRGWAVDDLAARSGIDRFFIAEIARIVSCERQLTDGRGSLLQAKRLGFPDVEIAALVGRSESEVRARRMAAGLAPAYKIVDTCAGEFPAATPYYYSTYEVEDEQPDARGPRIVVLGAGPIRIGQGIEFDYSTVHAVKSLREAGYEAVIINNNPETVSTDFDISDRLYFEPLTVEDVLHVVHREQPEGVLVQFGGQTALNLAGPLHDAGVRILGTSVRSLDISEDREKFSRLLAALDIERPEGSGVWSLDDCESLLRRIGLPVVVRPSYVLGGRGMEIADTGERVRAFVARALARDSAHPVLIDRYVEGLEIEVDAISDGASVLIPGIMEHVERAGVHSGDSIALFPAQHVSERTAAGVLDITARLARALGVHGFLNLQFVYDGTRLYVLEANLRASRTVPFVSKAVGMPLVQIATRMMLGDALADLGFAGVHQLPAPPRIAVKAPVFSMEKLPRAEAAVGPEMKSTGEVMGFGADVTDALHKALVAAGWHGRERSVLVSLADRHKQQAVSLLRDVAAAGFRLVATPNTAVALHRAGIPAEVVTFDQAAELTVGLVLNTPTRGADASRRGFQLRRSALQRRIPCITSLDTAAAILTALIRAGEHATAVHPLVGSALP</sequence>
<feature type="binding site" evidence="16">
    <location>
        <position position="129"/>
    </location>
    <ligand>
        <name>ATP</name>
        <dbReference type="ChEBI" id="CHEBI:30616"/>
        <label>1</label>
    </ligand>
</feature>
<dbReference type="InterPro" id="IPR011607">
    <property type="entry name" value="MGS-like_dom"/>
</dbReference>
<dbReference type="SUPFAM" id="SSF52440">
    <property type="entry name" value="PreATP-grasp domain"/>
    <property type="match status" value="2"/>
</dbReference>
<feature type="binding site" evidence="16">
    <location>
        <position position="298"/>
    </location>
    <ligand>
        <name>Mn(2+)</name>
        <dbReference type="ChEBI" id="CHEBI:29035"/>
        <label>2</label>
    </ligand>
</feature>
<dbReference type="UniPathway" id="UPA00068">
    <property type="reaction ID" value="UER00171"/>
</dbReference>
<feature type="binding site" evidence="16">
    <location>
        <position position="175"/>
    </location>
    <ligand>
        <name>ATP</name>
        <dbReference type="ChEBI" id="CHEBI:30616"/>
        <label>1</label>
    </ligand>
</feature>
<keyword evidence="9 16" id="KW-0547">Nucleotide-binding</keyword>
<dbReference type="InterPro" id="IPR005480">
    <property type="entry name" value="CPSase_lsu_oligo"/>
</dbReference>
<comment type="catalytic activity">
    <reaction evidence="15 16">
        <text>hydrogencarbonate + L-glutamine + 2 ATP + H2O = carbamoyl phosphate + L-glutamate + 2 ADP + phosphate + 2 H(+)</text>
        <dbReference type="Rhea" id="RHEA:18633"/>
        <dbReference type="ChEBI" id="CHEBI:15377"/>
        <dbReference type="ChEBI" id="CHEBI:15378"/>
        <dbReference type="ChEBI" id="CHEBI:17544"/>
        <dbReference type="ChEBI" id="CHEBI:29985"/>
        <dbReference type="ChEBI" id="CHEBI:30616"/>
        <dbReference type="ChEBI" id="CHEBI:43474"/>
        <dbReference type="ChEBI" id="CHEBI:58228"/>
        <dbReference type="ChEBI" id="CHEBI:58359"/>
        <dbReference type="ChEBI" id="CHEBI:456216"/>
        <dbReference type="EC" id="6.3.5.5"/>
    </reaction>
</comment>
<evidence type="ECO:0000256" key="11">
    <source>
        <dbReference type="ARBA" id="ARBA00022842"/>
    </source>
</evidence>
<dbReference type="InterPro" id="IPR005483">
    <property type="entry name" value="CPSase_dom"/>
</dbReference>
<dbReference type="PANTHER" id="PTHR11405">
    <property type="entry name" value="CARBAMOYLTRANSFERASE FAMILY MEMBER"/>
    <property type="match status" value="1"/>
</dbReference>
<gene>
    <name evidence="16 19" type="primary">carB</name>
    <name evidence="19" type="ORF">E6H05_02540</name>
</gene>
<evidence type="ECO:0000313" key="19">
    <source>
        <dbReference type="EMBL" id="TMI76899.1"/>
    </source>
</evidence>
<keyword evidence="6 16" id="KW-0028">Amino-acid biosynthesis</keyword>
<evidence type="ECO:0000259" key="17">
    <source>
        <dbReference type="PROSITE" id="PS50975"/>
    </source>
</evidence>
<dbReference type="GO" id="GO:0005524">
    <property type="term" value="F:ATP binding"/>
    <property type="evidence" value="ECO:0007669"/>
    <property type="project" value="UniProtKB-UniRule"/>
</dbReference>
<comment type="cofactor">
    <cofactor evidence="16">
        <name>Mg(2+)</name>
        <dbReference type="ChEBI" id="CHEBI:18420"/>
    </cofactor>
    <cofactor evidence="16">
        <name>Mn(2+)</name>
        <dbReference type="ChEBI" id="CHEBI:29035"/>
    </cofactor>
    <text evidence="16">Binds 4 Mg(2+) or Mn(2+) ions per subunit.</text>
</comment>
<evidence type="ECO:0000256" key="9">
    <source>
        <dbReference type="ARBA" id="ARBA00022741"/>
    </source>
</evidence>
<feature type="binding site" evidence="16">
    <location>
        <position position="298"/>
    </location>
    <ligand>
        <name>ATP</name>
        <dbReference type="ChEBI" id="CHEBI:30616"/>
        <label>1</label>
    </ligand>
</feature>
<feature type="binding site" evidence="16">
    <location>
        <position position="243"/>
    </location>
    <ligand>
        <name>ATP</name>
        <dbReference type="ChEBI" id="CHEBI:30616"/>
        <label>1</label>
    </ligand>
</feature>
<dbReference type="HAMAP" id="MF_01210_B">
    <property type="entry name" value="CPSase_L_chain_B"/>
    <property type="match status" value="1"/>
</dbReference>
<dbReference type="SMART" id="SM01096">
    <property type="entry name" value="CPSase_L_D3"/>
    <property type="match status" value="1"/>
</dbReference>
<dbReference type="AlphaFoldDB" id="A0A537J013"/>
<name>A0A537J013_9BACT</name>
<dbReference type="PROSITE" id="PS00866">
    <property type="entry name" value="CPSASE_1"/>
    <property type="match status" value="1"/>
</dbReference>
<dbReference type="Gene3D" id="1.10.1030.10">
    <property type="entry name" value="Carbamoyl-phosphate synthetase, large subunit oligomerisation domain"/>
    <property type="match status" value="1"/>
</dbReference>
<feature type="binding site" evidence="16">
    <location>
        <position position="743"/>
    </location>
    <ligand>
        <name>ATP</name>
        <dbReference type="ChEBI" id="CHEBI:30616"/>
        <label>2</label>
    </ligand>
</feature>
<feature type="binding site" evidence="16">
    <location>
        <position position="829"/>
    </location>
    <ligand>
        <name>Mg(2+)</name>
        <dbReference type="ChEBI" id="CHEBI:18420"/>
        <label>3</label>
    </ligand>
</feature>
<dbReference type="FunFam" id="1.10.1030.10:FF:000002">
    <property type="entry name" value="Carbamoyl-phosphate synthase large chain"/>
    <property type="match status" value="1"/>
</dbReference>
<dbReference type="PROSITE" id="PS50975">
    <property type="entry name" value="ATP_GRASP"/>
    <property type="match status" value="2"/>
</dbReference>
<evidence type="ECO:0000256" key="1">
    <source>
        <dbReference type="ARBA" id="ARBA00001936"/>
    </source>
</evidence>
<dbReference type="InterPro" id="IPR036897">
    <property type="entry name" value="CarbamoylP_synth_lsu_oligo_sf"/>
</dbReference>
<keyword evidence="12 16" id="KW-0665">Pyrimidine biosynthesis</keyword>
<dbReference type="SUPFAM" id="SSF56059">
    <property type="entry name" value="Glutathione synthetase ATP-binding domain-like"/>
    <property type="match status" value="2"/>
</dbReference>
<dbReference type="PANTHER" id="PTHR11405:SF53">
    <property type="entry name" value="CARBAMOYL-PHOSPHATE SYNTHASE [AMMONIA], MITOCHONDRIAL"/>
    <property type="match status" value="1"/>
</dbReference>
<dbReference type="InterPro" id="IPR013815">
    <property type="entry name" value="ATP_grasp_subdomain_1"/>
</dbReference>
<dbReference type="GO" id="GO:0005737">
    <property type="term" value="C:cytoplasm"/>
    <property type="evidence" value="ECO:0007669"/>
    <property type="project" value="TreeGrafter"/>
</dbReference>
<comment type="pathway">
    <text evidence="16">Pyrimidine metabolism; UMP biosynthesis via de novo pathway; (S)-dihydroorotate from bicarbonate: step 1/3.</text>
</comment>
<feature type="binding site" evidence="16">
    <location>
        <position position="300"/>
    </location>
    <ligand>
        <name>Mn(2+)</name>
        <dbReference type="ChEBI" id="CHEBI:29035"/>
        <label>2</label>
    </ligand>
</feature>
<comment type="similarity">
    <text evidence="3 16">Belongs to the CarB family.</text>
</comment>
<dbReference type="Pfam" id="PF02787">
    <property type="entry name" value="CPSase_L_D3"/>
    <property type="match status" value="1"/>
</dbReference>
<evidence type="ECO:0000259" key="18">
    <source>
        <dbReference type="PROSITE" id="PS51855"/>
    </source>
</evidence>
<dbReference type="GO" id="GO:0004088">
    <property type="term" value="F:carbamoyl-phosphate synthase (glutamine-hydrolyzing) activity"/>
    <property type="evidence" value="ECO:0007669"/>
    <property type="project" value="UniProtKB-UniRule"/>
</dbReference>
<feature type="binding site" evidence="16">
    <location>
        <position position="829"/>
    </location>
    <ligand>
        <name>ATP</name>
        <dbReference type="ChEBI" id="CHEBI:30616"/>
        <label>2</label>
    </ligand>
</feature>
<dbReference type="InterPro" id="IPR058047">
    <property type="entry name" value="CPSase_preATP-grasp"/>
</dbReference>
<feature type="binding site" evidence="16">
    <location>
        <position position="831"/>
    </location>
    <ligand>
        <name>Mg(2+)</name>
        <dbReference type="ChEBI" id="CHEBI:18420"/>
        <label>4</label>
    </ligand>
</feature>
<comment type="catalytic activity">
    <reaction evidence="14 16">
        <text>hydrogencarbonate + NH4(+) + 2 ATP = carbamoyl phosphate + 2 ADP + phosphate + 2 H(+)</text>
        <dbReference type="Rhea" id="RHEA:18029"/>
        <dbReference type="ChEBI" id="CHEBI:15378"/>
        <dbReference type="ChEBI" id="CHEBI:17544"/>
        <dbReference type="ChEBI" id="CHEBI:28938"/>
        <dbReference type="ChEBI" id="CHEBI:30616"/>
        <dbReference type="ChEBI" id="CHEBI:43474"/>
        <dbReference type="ChEBI" id="CHEBI:58228"/>
        <dbReference type="ChEBI" id="CHEBI:456216"/>
        <dbReference type="EC" id="6.3.4.16"/>
    </reaction>
</comment>
<feature type="binding site" evidence="16">
    <location>
        <position position="298"/>
    </location>
    <ligand>
        <name>Mn(2+)</name>
        <dbReference type="ChEBI" id="CHEBI:29035"/>
        <label>1</label>
    </ligand>
</feature>
<feature type="binding site" evidence="16">
    <location>
        <position position="817"/>
    </location>
    <ligand>
        <name>ATP</name>
        <dbReference type="ChEBI" id="CHEBI:30616"/>
        <label>2</label>
    </ligand>
</feature>
<comment type="caution">
    <text evidence="16">Lacks conserved residue(s) required for the propagation of feature annotation.</text>
</comment>
<feature type="binding site" evidence="16">
    <location>
        <position position="208"/>
    </location>
    <ligand>
        <name>ATP</name>
        <dbReference type="ChEBI" id="CHEBI:30616"/>
        <label>1</label>
    </ligand>
</feature>
<dbReference type="InterPro" id="IPR036914">
    <property type="entry name" value="MGS-like_dom_sf"/>
</dbReference>
<evidence type="ECO:0000256" key="8">
    <source>
        <dbReference type="ARBA" id="ARBA00022737"/>
    </source>
</evidence>
<dbReference type="Gene3D" id="3.30.1490.20">
    <property type="entry name" value="ATP-grasp fold, A domain"/>
    <property type="match status" value="1"/>
</dbReference>
<evidence type="ECO:0000256" key="12">
    <source>
        <dbReference type="ARBA" id="ARBA00022975"/>
    </source>
</evidence>
<feature type="binding site" evidence="16">
    <location>
        <position position="777"/>
    </location>
    <ligand>
        <name>ATP</name>
        <dbReference type="ChEBI" id="CHEBI:30616"/>
        <label>2</label>
    </ligand>
</feature>
<feature type="binding site" evidence="16">
    <location>
        <position position="169"/>
    </location>
    <ligand>
        <name>ATP</name>
        <dbReference type="ChEBI" id="CHEBI:30616"/>
        <label>1</label>
    </ligand>
</feature>
<feature type="binding site" evidence="16">
    <location>
        <position position="749"/>
    </location>
    <ligand>
        <name>ATP</name>
        <dbReference type="ChEBI" id="CHEBI:30616"/>
        <label>2</label>
    </ligand>
</feature>
<feature type="binding site" evidence="16">
    <location>
        <position position="775"/>
    </location>
    <ligand>
        <name>ATP</name>
        <dbReference type="ChEBI" id="CHEBI:30616"/>
        <label>2</label>
    </ligand>
</feature>
<keyword evidence="10 16" id="KW-0067">ATP-binding</keyword>
<feature type="binding site" evidence="16">
    <location>
        <position position="774"/>
    </location>
    <ligand>
        <name>ATP</name>
        <dbReference type="ChEBI" id="CHEBI:30616"/>
        <label>2</label>
    </ligand>
</feature>
<feature type="region of interest" description="Allosteric domain" evidence="16">
    <location>
        <begin position="928"/>
        <end position="1055"/>
    </location>
</feature>
<feature type="binding site" evidence="16">
    <location>
        <position position="831"/>
    </location>
    <ligand>
        <name>Mn(2+)</name>
        <dbReference type="ChEBI" id="CHEBI:29035"/>
        <label>4</label>
    </ligand>
</feature>
<dbReference type="EMBL" id="VBAP01000009">
    <property type="protein sequence ID" value="TMI76899.1"/>
    <property type="molecule type" value="Genomic_DNA"/>
</dbReference>
<dbReference type="GO" id="GO:0046872">
    <property type="term" value="F:metal ion binding"/>
    <property type="evidence" value="ECO:0007669"/>
    <property type="project" value="UniProtKB-KW"/>
</dbReference>
<comment type="cofactor">
    <cofactor evidence="1">
        <name>Mn(2+)</name>
        <dbReference type="ChEBI" id="CHEBI:29035"/>
    </cofactor>
</comment>
<feature type="binding site" evidence="16">
    <location>
        <position position="704"/>
    </location>
    <ligand>
        <name>ATP</name>
        <dbReference type="ChEBI" id="CHEBI:30616"/>
        <label>2</label>
    </ligand>
</feature>
<dbReference type="FunFam" id="3.30.470.20:FF:000001">
    <property type="entry name" value="Carbamoyl-phosphate synthase large chain"/>
    <property type="match status" value="1"/>
</dbReference>